<dbReference type="Gene3D" id="3.40.960.10">
    <property type="entry name" value="VSR Endonuclease"/>
    <property type="match status" value="1"/>
</dbReference>
<reference evidence="2 3" key="1">
    <citation type="journal article" date="2015" name="Nature">
        <title>rRNA introns, odd ribosomes, and small enigmatic genomes across a large radiation of phyla.</title>
        <authorList>
            <person name="Brown C.T."/>
            <person name="Hug L.A."/>
            <person name="Thomas B.C."/>
            <person name="Sharon I."/>
            <person name="Castelle C.J."/>
            <person name="Singh A."/>
            <person name="Wilkins M.J."/>
            <person name="Williams K.H."/>
            <person name="Banfield J.F."/>
        </authorList>
    </citation>
    <scope>NUCLEOTIDE SEQUENCE [LARGE SCALE GENOMIC DNA]</scope>
</reference>
<dbReference type="PANTHER" id="PTHR38590:SF1">
    <property type="entry name" value="BLL0828 PROTEIN"/>
    <property type="match status" value="1"/>
</dbReference>
<gene>
    <name evidence="2" type="ORF">UW30_C0005G0001</name>
</gene>
<dbReference type="STRING" id="1618647.UW30_C0005G0001"/>
<evidence type="ECO:0000259" key="1">
    <source>
        <dbReference type="Pfam" id="PF04480"/>
    </source>
</evidence>
<dbReference type="AlphaFoldDB" id="A0A0G1JCF6"/>
<dbReference type="Pfam" id="PF04480">
    <property type="entry name" value="DUF559"/>
    <property type="match status" value="1"/>
</dbReference>
<dbReference type="PANTHER" id="PTHR38590">
    <property type="entry name" value="BLL0828 PROTEIN"/>
    <property type="match status" value="1"/>
</dbReference>
<dbReference type="InterPro" id="IPR047216">
    <property type="entry name" value="Endonuclease_DUF559_bact"/>
</dbReference>
<dbReference type="InterPro" id="IPR011335">
    <property type="entry name" value="Restrct_endonuc-II-like"/>
</dbReference>
<sequence>MKHIYNNKILRDRRKELRYNQTKTERILWRCLSREQLGNKRFFRQYSVGGYILDFYCPKARLAIELDGGSHIPSEQKLYDTERTKSLSQ</sequence>
<dbReference type="SUPFAM" id="SSF52980">
    <property type="entry name" value="Restriction endonuclease-like"/>
    <property type="match status" value="1"/>
</dbReference>
<protein>
    <recommendedName>
        <fullName evidence="1">DUF559 domain-containing protein</fullName>
    </recommendedName>
</protein>
<dbReference type="InterPro" id="IPR007569">
    <property type="entry name" value="DUF559"/>
</dbReference>
<dbReference type="EMBL" id="LCHU01000005">
    <property type="protein sequence ID" value="KKT41687.1"/>
    <property type="molecule type" value="Genomic_DNA"/>
</dbReference>
<evidence type="ECO:0000313" key="3">
    <source>
        <dbReference type="Proteomes" id="UP000034736"/>
    </source>
</evidence>
<name>A0A0G1JCF6_9BACT</name>
<organism evidence="2 3">
    <name type="scientific">Candidatus Giovannonibacteria bacterium GW2011_GWA2_44_13b</name>
    <dbReference type="NCBI Taxonomy" id="1618647"/>
    <lineage>
        <taxon>Bacteria</taxon>
        <taxon>Candidatus Giovannoniibacteriota</taxon>
    </lineage>
</organism>
<accession>A0A0G1JCF6</accession>
<feature type="domain" description="DUF559" evidence="1">
    <location>
        <begin position="11"/>
        <end position="88"/>
    </location>
</feature>
<proteinExistence type="predicted"/>
<evidence type="ECO:0000313" key="2">
    <source>
        <dbReference type="EMBL" id="KKT41687.1"/>
    </source>
</evidence>
<dbReference type="Proteomes" id="UP000034736">
    <property type="component" value="Unassembled WGS sequence"/>
</dbReference>
<comment type="caution">
    <text evidence="2">The sequence shown here is derived from an EMBL/GenBank/DDBJ whole genome shotgun (WGS) entry which is preliminary data.</text>
</comment>